<keyword evidence="4 10" id="KW-0808">Transferase</keyword>
<dbReference type="GO" id="GO:0005524">
    <property type="term" value="F:ATP binding"/>
    <property type="evidence" value="ECO:0007669"/>
    <property type="project" value="UniProtKB-UniRule"/>
</dbReference>
<dbReference type="PANTHER" id="PTHR45769:SF3">
    <property type="entry name" value="ADENOSINE KINASE"/>
    <property type="match status" value="1"/>
</dbReference>
<dbReference type="GO" id="GO:0006166">
    <property type="term" value="P:purine ribonucleoside salvage"/>
    <property type="evidence" value="ECO:0007669"/>
    <property type="project" value="UniProtKB-KW"/>
</dbReference>
<dbReference type="GO" id="GO:0005829">
    <property type="term" value="C:cytosol"/>
    <property type="evidence" value="ECO:0007669"/>
    <property type="project" value="TreeGrafter"/>
</dbReference>
<evidence type="ECO:0000256" key="1">
    <source>
        <dbReference type="ARBA" id="ARBA00004801"/>
    </source>
</evidence>
<dbReference type="EC" id="2.7.1.20" evidence="3 10"/>
<evidence type="ECO:0000256" key="10">
    <source>
        <dbReference type="RuleBase" id="RU368116"/>
    </source>
</evidence>
<dbReference type="Proteomes" id="UP000292052">
    <property type="component" value="Unassembled WGS sequence"/>
</dbReference>
<dbReference type="Pfam" id="PF00294">
    <property type="entry name" value="PfkB"/>
    <property type="match status" value="1"/>
</dbReference>
<dbReference type="GO" id="GO:0004001">
    <property type="term" value="F:adenosine kinase activity"/>
    <property type="evidence" value="ECO:0007669"/>
    <property type="project" value="UniProtKB-UniRule"/>
</dbReference>
<proteinExistence type="inferred from homology"/>
<organism evidence="12 13">
    <name type="scientific">Asbolus verrucosus</name>
    <name type="common">Desert ironclad beetle</name>
    <dbReference type="NCBI Taxonomy" id="1661398"/>
    <lineage>
        <taxon>Eukaryota</taxon>
        <taxon>Metazoa</taxon>
        <taxon>Ecdysozoa</taxon>
        <taxon>Arthropoda</taxon>
        <taxon>Hexapoda</taxon>
        <taxon>Insecta</taxon>
        <taxon>Pterygota</taxon>
        <taxon>Neoptera</taxon>
        <taxon>Endopterygota</taxon>
        <taxon>Coleoptera</taxon>
        <taxon>Polyphaga</taxon>
        <taxon>Cucujiformia</taxon>
        <taxon>Tenebrionidae</taxon>
        <taxon>Pimeliinae</taxon>
        <taxon>Asbolus</taxon>
    </lineage>
</organism>
<gene>
    <name evidence="12" type="ORF">BDFB_007264</name>
</gene>
<keyword evidence="5 10" id="KW-0660">Purine salvage</keyword>
<dbReference type="InterPro" id="IPR011611">
    <property type="entry name" value="PfkB_dom"/>
</dbReference>
<dbReference type="STRING" id="1661398.A0A482VXW8"/>
<name>A0A482VXW8_ASBVE</name>
<comment type="cofactor">
    <cofactor evidence="10">
        <name>Mg(2+)</name>
        <dbReference type="ChEBI" id="CHEBI:18420"/>
    </cofactor>
    <text evidence="10">Binds 3 Mg(2+) ions per subunit.</text>
</comment>
<evidence type="ECO:0000256" key="3">
    <source>
        <dbReference type="ARBA" id="ARBA00012119"/>
    </source>
</evidence>
<comment type="similarity">
    <text evidence="2 10">Belongs to the carbohydrate kinase PfkB family.</text>
</comment>
<comment type="subunit">
    <text evidence="10">Monomer.</text>
</comment>
<evidence type="ECO:0000256" key="6">
    <source>
        <dbReference type="ARBA" id="ARBA00022741"/>
    </source>
</evidence>
<dbReference type="AlphaFoldDB" id="A0A482VXW8"/>
<comment type="function">
    <text evidence="10">ATP dependent phosphorylation of adenosine and other related nucleoside analogs to monophosphate derivatives.</text>
</comment>
<feature type="active site" description="Proton acceptor" evidence="9">
    <location>
        <position position="288"/>
    </location>
</feature>
<keyword evidence="13" id="KW-1185">Reference proteome</keyword>
<dbReference type="GO" id="GO:0005634">
    <property type="term" value="C:nucleus"/>
    <property type="evidence" value="ECO:0007669"/>
    <property type="project" value="UniProtKB-SubCell"/>
</dbReference>
<evidence type="ECO:0000256" key="8">
    <source>
        <dbReference type="ARBA" id="ARBA00022840"/>
    </source>
</evidence>
<comment type="pathway">
    <text evidence="1 10">Purine metabolism; AMP biosynthesis via salvage pathway; AMP from adenosine: step 1/1.</text>
</comment>
<comment type="caution">
    <text evidence="12">The sequence shown here is derived from an EMBL/GenBank/DDBJ whole genome shotgun (WGS) entry which is preliminary data.</text>
</comment>
<dbReference type="InterPro" id="IPR029056">
    <property type="entry name" value="Ribokinase-like"/>
</dbReference>
<keyword evidence="8 10" id="KW-0067">ATP-binding</keyword>
<dbReference type="GO" id="GO:0044209">
    <property type="term" value="P:AMP salvage"/>
    <property type="evidence" value="ECO:0007669"/>
    <property type="project" value="UniProtKB-UniRule"/>
</dbReference>
<feature type="domain" description="Carbohydrate kinase PfkB" evidence="11">
    <location>
        <begin position="55"/>
        <end position="326"/>
    </location>
</feature>
<dbReference type="EMBL" id="QDEB01049592">
    <property type="protein sequence ID" value="RZC37752.1"/>
    <property type="molecule type" value="Genomic_DNA"/>
</dbReference>
<reference evidence="12 13" key="1">
    <citation type="submission" date="2017-03" db="EMBL/GenBank/DDBJ databases">
        <title>Genome of the blue death feigning beetle - Asbolus verrucosus.</title>
        <authorList>
            <person name="Rider S.D."/>
        </authorList>
    </citation>
    <scope>NUCLEOTIDE SEQUENCE [LARGE SCALE GENOMIC DNA]</scope>
    <source>
        <strain evidence="12">Butters</strain>
        <tissue evidence="12">Head and leg muscle</tissue>
    </source>
</reference>
<dbReference type="OrthoDB" id="432447at2759"/>
<evidence type="ECO:0000256" key="2">
    <source>
        <dbReference type="ARBA" id="ARBA00010688"/>
    </source>
</evidence>
<dbReference type="PRINTS" id="PR00989">
    <property type="entry name" value="ADENOKINASE"/>
</dbReference>
<evidence type="ECO:0000256" key="5">
    <source>
        <dbReference type="ARBA" id="ARBA00022726"/>
    </source>
</evidence>
<evidence type="ECO:0000259" key="11">
    <source>
        <dbReference type="Pfam" id="PF00294"/>
    </source>
</evidence>
<dbReference type="PROSITE" id="PS00584">
    <property type="entry name" value="PFKB_KINASES_2"/>
    <property type="match status" value="1"/>
</dbReference>
<evidence type="ECO:0000313" key="13">
    <source>
        <dbReference type="Proteomes" id="UP000292052"/>
    </source>
</evidence>
<evidence type="ECO:0000256" key="4">
    <source>
        <dbReference type="ARBA" id="ARBA00022679"/>
    </source>
</evidence>
<keyword evidence="10" id="KW-0460">Magnesium</keyword>
<comment type="subcellular location">
    <subcellularLocation>
        <location evidence="10">Nucleus</location>
    </subcellularLocation>
</comment>
<evidence type="ECO:0000313" key="12">
    <source>
        <dbReference type="EMBL" id="RZC37752.1"/>
    </source>
</evidence>
<sequence length="335" mass="37084">MNRIVAFGNPLLDTIVLMKDNTLLKKYNLKSDGQKEIAQNEMKSLMEDIKSYGKTMSAGGCAQNTLKVIQWLLRKQFSTTIFGAVGDDNEGQMLQDILKRDGVETNYVRQVNYPTGVTVALVNGTNRSLVACLGAAEVLSLADLTSNPDIMRQAENADLIYMEGFFLTKRTEVAHFVLNYCNSHNKKFAFNLSGEYMCKEEPEILKYFTERSDIIFGNKKEFEALCSIMKQRNVKDLLIYLSKSGKIVAMTNGANPVVCVGDGGKSYDKVIVPAMKDTEIVDTTGAGDSFVAGFLVGHLLKRSLVNCCELGCYAAQEIIKRRGCVVPEHPPNVLL</sequence>
<dbReference type="Gene3D" id="3.30.1110.10">
    <property type="match status" value="1"/>
</dbReference>
<dbReference type="UniPathway" id="UPA00588">
    <property type="reaction ID" value="UER00659"/>
</dbReference>
<dbReference type="GO" id="GO:0006144">
    <property type="term" value="P:purine nucleobase metabolic process"/>
    <property type="evidence" value="ECO:0007669"/>
    <property type="project" value="TreeGrafter"/>
</dbReference>
<evidence type="ECO:0000256" key="7">
    <source>
        <dbReference type="ARBA" id="ARBA00022777"/>
    </source>
</evidence>
<keyword evidence="7 10" id="KW-0418">Kinase</keyword>
<protein>
    <recommendedName>
        <fullName evidence="3 10">Adenosine kinase</fullName>
        <shortName evidence="10">AK</shortName>
        <ecNumber evidence="3 10">2.7.1.20</ecNumber>
    </recommendedName>
    <alternativeName>
        <fullName evidence="10">Adenosine 5'-phosphotransferase</fullName>
    </alternativeName>
</protein>
<keyword evidence="6 10" id="KW-0547">Nucleotide-binding</keyword>
<dbReference type="PANTHER" id="PTHR45769">
    <property type="entry name" value="ADENOSINE KINASE"/>
    <property type="match status" value="1"/>
</dbReference>
<keyword evidence="10" id="KW-0539">Nucleus</keyword>
<dbReference type="InterPro" id="IPR002173">
    <property type="entry name" value="Carboh/pur_kinase_PfkB_CS"/>
</dbReference>
<dbReference type="CDD" id="cd01168">
    <property type="entry name" value="adenosine_kinase"/>
    <property type="match status" value="1"/>
</dbReference>
<comment type="catalytic activity">
    <reaction evidence="10">
        <text>adenosine + ATP = AMP + ADP + H(+)</text>
        <dbReference type="Rhea" id="RHEA:20824"/>
        <dbReference type="ChEBI" id="CHEBI:15378"/>
        <dbReference type="ChEBI" id="CHEBI:16335"/>
        <dbReference type="ChEBI" id="CHEBI:30616"/>
        <dbReference type="ChEBI" id="CHEBI:456215"/>
        <dbReference type="ChEBI" id="CHEBI:456216"/>
        <dbReference type="EC" id="2.7.1.20"/>
    </reaction>
</comment>
<dbReference type="Gene3D" id="3.40.1190.20">
    <property type="match status" value="1"/>
</dbReference>
<evidence type="ECO:0000256" key="9">
    <source>
        <dbReference type="PIRSR" id="PIRSR601805-1"/>
    </source>
</evidence>
<accession>A0A482VXW8</accession>
<dbReference type="InterPro" id="IPR001805">
    <property type="entry name" value="Adenokinase"/>
</dbReference>
<dbReference type="SUPFAM" id="SSF53613">
    <property type="entry name" value="Ribokinase-like"/>
    <property type="match status" value="1"/>
</dbReference>